<keyword evidence="7" id="KW-1185">Reference proteome</keyword>
<gene>
    <name evidence="6" type="primary">yncA</name>
    <name evidence="6" type="ORF">NCTC10738_02256</name>
</gene>
<dbReference type="PANTHER" id="PTHR43072">
    <property type="entry name" value="N-ACETYLTRANSFERASE"/>
    <property type="match status" value="1"/>
</dbReference>
<dbReference type="CDD" id="cd04301">
    <property type="entry name" value="NAT_SF"/>
    <property type="match status" value="1"/>
</dbReference>
<dbReference type="AlphaFoldDB" id="A0A380A4C5"/>
<dbReference type="EC" id="2.3.1.-" evidence="6"/>
<dbReference type="InterPro" id="IPR000182">
    <property type="entry name" value="GNAT_dom"/>
</dbReference>
<evidence type="ECO:0000259" key="5">
    <source>
        <dbReference type="PROSITE" id="PS51186"/>
    </source>
</evidence>
<dbReference type="Pfam" id="PF00583">
    <property type="entry name" value="Acetyltransf_1"/>
    <property type="match status" value="1"/>
</dbReference>
<evidence type="ECO:0000256" key="4">
    <source>
        <dbReference type="ARBA" id="ARBA00051334"/>
    </source>
</evidence>
<evidence type="ECO:0000313" key="7">
    <source>
        <dbReference type="Proteomes" id="UP000254069"/>
    </source>
</evidence>
<protein>
    <submittedName>
        <fullName evidence="6">N-acyltransferase YncA</fullName>
        <ecNumber evidence="6">2.3.1.-</ecNumber>
    </submittedName>
</protein>
<dbReference type="PANTHER" id="PTHR43072:SF23">
    <property type="entry name" value="UPF0039 PROTEIN C11D3.02C"/>
    <property type="match status" value="1"/>
</dbReference>
<organism evidence="6 7">
    <name type="scientific">Shewanella algae</name>
    <dbReference type="NCBI Taxonomy" id="38313"/>
    <lineage>
        <taxon>Bacteria</taxon>
        <taxon>Pseudomonadati</taxon>
        <taxon>Pseudomonadota</taxon>
        <taxon>Gammaproteobacteria</taxon>
        <taxon>Alteromonadales</taxon>
        <taxon>Shewanellaceae</taxon>
        <taxon>Shewanella</taxon>
    </lineage>
</organism>
<dbReference type="Gene3D" id="3.40.630.30">
    <property type="match status" value="1"/>
</dbReference>
<dbReference type="PROSITE" id="PS51186">
    <property type="entry name" value="GNAT"/>
    <property type="match status" value="1"/>
</dbReference>
<comment type="catalytic activity">
    <reaction evidence="3">
        <text>L-methionine sulfoximine + acetyl-CoA = N-acetyl-L-methionine sulfoximine + CoA + H(+)</text>
        <dbReference type="Rhea" id="RHEA:47660"/>
        <dbReference type="ChEBI" id="CHEBI:15378"/>
        <dbReference type="ChEBI" id="CHEBI:57287"/>
        <dbReference type="ChEBI" id="CHEBI:57288"/>
        <dbReference type="ChEBI" id="CHEBI:87826"/>
        <dbReference type="ChEBI" id="CHEBI:87827"/>
    </reaction>
</comment>
<dbReference type="GO" id="GO:0016747">
    <property type="term" value="F:acyltransferase activity, transferring groups other than amino-acyl groups"/>
    <property type="evidence" value="ECO:0007669"/>
    <property type="project" value="InterPro"/>
</dbReference>
<evidence type="ECO:0000313" key="6">
    <source>
        <dbReference type="EMBL" id="SUI74135.1"/>
    </source>
</evidence>
<evidence type="ECO:0000256" key="1">
    <source>
        <dbReference type="ARBA" id="ARBA00022679"/>
    </source>
</evidence>
<dbReference type="FunFam" id="3.40.630.30:FF:000026">
    <property type="entry name" value="Phosphinothricin acetyltransferase"/>
    <property type="match status" value="1"/>
</dbReference>
<dbReference type="InterPro" id="IPR016181">
    <property type="entry name" value="Acyl_CoA_acyltransferase"/>
</dbReference>
<dbReference type="Proteomes" id="UP000254069">
    <property type="component" value="Unassembled WGS sequence"/>
</dbReference>
<evidence type="ECO:0000256" key="3">
    <source>
        <dbReference type="ARBA" id="ARBA00050603"/>
    </source>
</evidence>
<proteinExistence type="predicted"/>
<keyword evidence="1 6" id="KW-0808">Transferase</keyword>
<feature type="domain" description="N-acetyltransferase" evidence="5">
    <location>
        <begin position="13"/>
        <end position="160"/>
    </location>
</feature>
<comment type="catalytic activity">
    <reaction evidence="4">
        <text>L-methionine sulfone + acetyl-CoA = N-acetyl-L-methionine sulfone + CoA + H(+)</text>
        <dbReference type="Rhea" id="RHEA:47656"/>
        <dbReference type="ChEBI" id="CHEBI:15378"/>
        <dbReference type="ChEBI" id="CHEBI:57287"/>
        <dbReference type="ChEBI" id="CHEBI:57288"/>
        <dbReference type="ChEBI" id="CHEBI:87824"/>
        <dbReference type="ChEBI" id="CHEBI:87825"/>
    </reaction>
</comment>
<dbReference type="SUPFAM" id="SSF55729">
    <property type="entry name" value="Acyl-CoA N-acyltransferases (Nat)"/>
    <property type="match status" value="1"/>
</dbReference>
<keyword evidence="2 6" id="KW-0012">Acyltransferase</keyword>
<evidence type="ECO:0000256" key="2">
    <source>
        <dbReference type="ARBA" id="ARBA00023315"/>
    </source>
</evidence>
<reference evidence="6 7" key="1">
    <citation type="submission" date="2018-06" db="EMBL/GenBank/DDBJ databases">
        <authorList>
            <consortium name="Pathogen Informatics"/>
            <person name="Doyle S."/>
        </authorList>
    </citation>
    <scope>NUCLEOTIDE SEQUENCE [LARGE SCALE GENOMIC DNA]</scope>
    <source>
        <strain evidence="6 7">NCTC10738</strain>
    </source>
</reference>
<name>A0A380A4C5_9GAMM</name>
<sequence length="173" mass="19455">MHLCHCQLEQHGEAIRAIFNHAIAHTTALYEYQPRSEQQIRDWFGAKQQGNWPILGAEDEQGQLLGFASLGPFRGYPANLYSVEHSVYVHPEHRGKGVARLLMQHLITQAQERGMRTMVGAIDAGNQASIALHLKLGFKHSGTLPQVGYKFGRWLDLAFYQLMLPGPAEPKEN</sequence>
<accession>A0A380A4C5</accession>
<dbReference type="EMBL" id="UGYO01000001">
    <property type="protein sequence ID" value="SUI74135.1"/>
    <property type="molecule type" value="Genomic_DNA"/>
</dbReference>
<dbReference type="RefSeq" id="WP_107005179.1">
    <property type="nucleotide sequence ID" value="NZ_CAXORA010000005.1"/>
</dbReference>